<reference evidence="2 3" key="1">
    <citation type="submission" date="2016-05" db="EMBL/GenBank/DDBJ databases">
        <title>Niabella ginsenosidivorans BS26 whole genome sequencing.</title>
        <authorList>
            <person name="Im W.T."/>
            <person name="Siddiqi M.Z."/>
        </authorList>
    </citation>
    <scope>NUCLEOTIDE SEQUENCE [LARGE SCALE GENOMIC DNA]</scope>
    <source>
        <strain evidence="2 3">BS26</strain>
    </source>
</reference>
<organism evidence="2 3">
    <name type="scientific">Niabella ginsenosidivorans</name>
    <dbReference type="NCBI Taxonomy" id="1176587"/>
    <lineage>
        <taxon>Bacteria</taxon>
        <taxon>Pseudomonadati</taxon>
        <taxon>Bacteroidota</taxon>
        <taxon>Chitinophagia</taxon>
        <taxon>Chitinophagales</taxon>
        <taxon>Chitinophagaceae</taxon>
        <taxon>Niabella</taxon>
    </lineage>
</organism>
<dbReference type="KEGG" id="nia:A8C56_08440"/>
<dbReference type="PROSITE" id="PS50005">
    <property type="entry name" value="TPR"/>
    <property type="match status" value="1"/>
</dbReference>
<accession>A0A1A9I9R3</accession>
<keyword evidence="1" id="KW-0802">TPR repeat</keyword>
<dbReference type="STRING" id="1176587.A8C56_08440"/>
<dbReference type="RefSeq" id="WP_067761782.1">
    <property type="nucleotide sequence ID" value="NZ_CP015772.1"/>
</dbReference>
<dbReference type="Pfam" id="PF13181">
    <property type="entry name" value="TPR_8"/>
    <property type="match status" value="2"/>
</dbReference>
<dbReference type="EMBL" id="CP015772">
    <property type="protein sequence ID" value="ANH83799.1"/>
    <property type="molecule type" value="Genomic_DNA"/>
</dbReference>
<name>A0A1A9I9R3_9BACT</name>
<evidence type="ECO:0000313" key="3">
    <source>
        <dbReference type="Proteomes" id="UP000077667"/>
    </source>
</evidence>
<feature type="repeat" description="TPR" evidence="1">
    <location>
        <begin position="18"/>
        <end position="51"/>
    </location>
</feature>
<gene>
    <name evidence="2" type="ORF">A8C56_08440</name>
</gene>
<dbReference type="Gene3D" id="1.25.40.10">
    <property type="entry name" value="Tetratricopeptide repeat domain"/>
    <property type="match status" value="1"/>
</dbReference>
<proteinExistence type="predicted"/>
<protein>
    <submittedName>
        <fullName evidence="2">Uncharacterized protein</fullName>
    </submittedName>
</protein>
<dbReference type="InterPro" id="IPR019734">
    <property type="entry name" value="TPR_rpt"/>
</dbReference>
<dbReference type="AlphaFoldDB" id="A0A1A9I9R3"/>
<keyword evidence="3" id="KW-1185">Reference proteome</keyword>
<dbReference type="InterPro" id="IPR011990">
    <property type="entry name" value="TPR-like_helical_dom_sf"/>
</dbReference>
<dbReference type="Proteomes" id="UP000077667">
    <property type="component" value="Chromosome"/>
</dbReference>
<sequence length="103" mass="11987">MNRIIRLEELLKEQPEDAFMNHALALEYIKAGEEEKAEKVFRKILSTNPDYVGSYYHLGKLLERKGDEGEAVRIYKKGMEAAKRMGDTHAYNELRAACEYLEF</sequence>
<dbReference type="SMART" id="SM00028">
    <property type="entry name" value="TPR"/>
    <property type="match status" value="2"/>
</dbReference>
<evidence type="ECO:0000256" key="1">
    <source>
        <dbReference type="PROSITE-ProRule" id="PRU00339"/>
    </source>
</evidence>
<dbReference type="OrthoDB" id="1524733at2"/>
<dbReference type="SUPFAM" id="SSF48452">
    <property type="entry name" value="TPR-like"/>
    <property type="match status" value="1"/>
</dbReference>
<evidence type="ECO:0000313" key="2">
    <source>
        <dbReference type="EMBL" id="ANH83799.1"/>
    </source>
</evidence>